<dbReference type="InterPro" id="IPR000175">
    <property type="entry name" value="Na/ntran_symport"/>
</dbReference>
<keyword evidence="4 9" id="KW-1133">Transmembrane helix</keyword>
<sequence length="645" mass="72520">MESLEELSDGPEEKFTEVQTSNLKEIQTTKTQDSFAHTKKTENTLIQVAFSVGLSNMWRFPYMCHRNGGGSFILMYFFMLLLVGTPLLYIEMVIGQRLRVDNIRVWKQLLPWLGGMGYTSMLVCFLVNLYNGIIISWSFSYLSHSFHHPLPWNQCPLVKSANGTDLACIQTVPHQYFWYHTALHAPGSIEEGVESLVLNLTVGIFTAWFLLFLIMITELKISVPMLISLVFLPYVILLCFLIRSLFLEGTVITFSSYKTQGNVHNFTQVVSMVALINLLTSLLPTTIIFLVLGFWATTSGPTCIKKSIIKLMDLIAKGLLPPQTMPPEKVLLMKDVDYTEWLGSLPQHLQHHVIHLTPSCSIKIQKEKIMEGPGLVFVAFSQVISSFPGAPFFAIIFFLAVFITGLSTLMKVLEGISLPLQNAIPIFRKHPKLLSAYCLSPSCTLTPGPTLCVDLSVANPDSTLVVICLGGLLGSLVFTSRSGSYIMSLFDEHLVPLVLVIIVTFQHVTLACIYRIRSFHEEMFTELGPLPCSIFVFLWSYVALPGLLALLTICFVRFYQMAPPYYTAWNGSQGQEVRQPYLPSNVNWFPLLLIVAFLPIPTFPLLHWKVNGTVENSYQHKEATEENHPTLLLGLFGACHHQLYC</sequence>
<feature type="transmembrane region" description="Helical" evidence="9">
    <location>
        <begin position="494"/>
        <end position="516"/>
    </location>
</feature>
<comment type="subcellular location">
    <subcellularLocation>
        <location evidence="1">Membrane</location>
        <topology evidence="1">Multi-pass membrane protein</topology>
    </subcellularLocation>
</comment>
<feature type="transmembrane region" description="Helical" evidence="9">
    <location>
        <begin position="223"/>
        <end position="246"/>
    </location>
</feature>
<feature type="transmembrane region" description="Helical" evidence="9">
    <location>
        <begin position="375"/>
        <end position="403"/>
    </location>
</feature>
<name>A0A8B7A1E7_ORYAF</name>
<dbReference type="GO" id="GO:0005886">
    <property type="term" value="C:plasma membrane"/>
    <property type="evidence" value="ECO:0007669"/>
    <property type="project" value="TreeGrafter"/>
</dbReference>
<accession>A0A8B7A1E7</accession>
<evidence type="ECO:0000256" key="9">
    <source>
        <dbReference type="SAM" id="Phobius"/>
    </source>
</evidence>
<feature type="transmembrane region" description="Helical" evidence="9">
    <location>
        <begin position="463"/>
        <end position="482"/>
    </location>
</feature>
<organism evidence="10 11">
    <name type="scientific">Orycteropus afer afer</name>
    <dbReference type="NCBI Taxonomy" id="1230840"/>
    <lineage>
        <taxon>Eukaryota</taxon>
        <taxon>Metazoa</taxon>
        <taxon>Chordata</taxon>
        <taxon>Craniata</taxon>
        <taxon>Vertebrata</taxon>
        <taxon>Euteleostomi</taxon>
        <taxon>Mammalia</taxon>
        <taxon>Eutheria</taxon>
        <taxon>Afrotheria</taxon>
        <taxon>Tubulidentata</taxon>
        <taxon>Orycteropodidae</taxon>
        <taxon>Orycteropus</taxon>
    </lineage>
</organism>
<keyword evidence="6" id="KW-0915">Sodium</keyword>
<feature type="compositionally biased region" description="Acidic residues" evidence="8">
    <location>
        <begin position="1"/>
        <end position="10"/>
    </location>
</feature>
<protein>
    <recommendedName>
        <fullName evidence="7">Transporter</fullName>
    </recommendedName>
</protein>
<gene>
    <name evidence="11" type="primary">LOC103198799</name>
</gene>
<feature type="transmembrane region" description="Helical" evidence="9">
    <location>
        <begin position="588"/>
        <end position="608"/>
    </location>
</feature>
<evidence type="ECO:0000256" key="5">
    <source>
        <dbReference type="ARBA" id="ARBA00023136"/>
    </source>
</evidence>
<dbReference type="InterPro" id="IPR037272">
    <property type="entry name" value="SNS_sf"/>
</dbReference>
<feature type="binding site" evidence="6">
    <location>
        <position position="56"/>
    </location>
    <ligand>
        <name>Na(+)</name>
        <dbReference type="ChEBI" id="CHEBI:29101"/>
        <label>1</label>
    </ligand>
</feature>
<evidence type="ECO:0000313" key="10">
    <source>
        <dbReference type="Proteomes" id="UP000694850"/>
    </source>
</evidence>
<dbReference type="SUPFAM" id="SSF161070">
    <property type="entry name" value="SNF-like"/>
    <property type="match status" value="1"/>
</dbReference>
<dbReference type="PRINTS" id="PR00176">
    <property type="entry name" value="NANEUSMPORT"/>
</dbReference>
<proteinExistence type="inferred from homology"/>
<feature type="region of interest" description="Disordered" evidence="8">
    <location>
        <begin position="1"/>
        <end position="21"/>
    </location>
</feature>
<comment type="similarity">
    <text evidence="7">Belongs to the sodium:neurotransmitter symporter (SNF) (TC 2.A.22) family.</text>
</comment>
<keyword evidence="6" id="KW-0479">Metal-binding</keyword>
<dbReference type="GO" id="GO:0015293">
    <property type="term" value="F:symporter activity"/>
    <property type="evidence" value="ECO:0007669"/>
    <property type="project" value="UniProtKB-KW"/>
</dbReference>
<dbReference type="OrthoDB" id="9614357at2759"/>
<feature type="transmembrane region" description="Helical" evidence="9">
    <location>
        <begin position="73"/>
        <end position="94"/>
    </location>
</feature>
<evidence type="ECO:0000256" key="7">
    <source>
        <dbReference type="RuleBase" id="RU003732"/>
    </source>
</evidence>
<evidence type="ECO:0000256" key="1">
    <source>
        <dbReference type="ARBA" id="ARBA00004141"/>
    </source>
</evidence>
<reference evidence="11" key="1">
    <citation type="submission" date="2025-08" db="UniProtKB">
        <authorList>
            <consortium name="RefSeq"/>
        </authorList>
    </citation>
    <scope>IDENTIFICATION</scope>
</reference>
<dbReference type="GO" id="GO:0046872">
    <property type="term" value="F:metal ion binding"/>
    <property type="evidence" value="ECO:0007669"/>
    <property type="project" value="UniProtKB-KW"/>
</dbReference>
<evidence type="ECO:0000313" key="11">
    <source>
        <dbReference type="RefSeq" id="XP_007941197.1"/>
    </source>
</evidence>
<evidence type="ECO:0000256" key="6">
    <source>
        <dbReference type="PIRSR" id="PIRSR600175-1"/>
    </source>
</evidence>
<evidence type="ECO:0000256" key="8">
    <source>
        <dbReference type="SAM" id="MobiDB-lite"/>
    </source>
</evidence>
<keyword evidence="2 7" id="KW-0813">Transport</keyword>
<dbReference type="PROSITE" id="PS00610">
    <property type="entry name" value="NA_NEUROTRAN_SYMP_1"/>
    <property type="match status" value="1"/>
</dbReference>
<evidence type="ECO:0000256" key="4">
    <source>
        <dbReference type="ARBA" id="ARBA00022989"/>
    </source>
</evidence>
<dbReference type="PANTHER" id="PTHR11616">
    <property type="entry name" value="SODIUM/CHLORIDE DEPENDENT TRANSPORTER"/>
    <property type="match status" value="1"/>
</dbReference>
<dbReference type="Pfam" id="PF00209">
    <property type="entry name" value="SNF"/>
    <property type="match status" value="2"/>
</dbReference>
<dbReference type="PROSITE" id="PS50267">
    <property type="entry name" value="NA_NEUROTRAN_SYMP_3"/>
    <property type="match status" value="1"/>
</dbReference>
<feature type="transmembrane region" description="Helical" evidence="9">
    <location>
        <begin position="266"/>
        <end position="296"/>
    </location>
</feature>
<feature type="transmembrane region" description="Helical" evidence="9">
    <location>
        <begin position="115"/>
        <end position="139"/>
    </location>
</feature>
<feature type="transmembrane region" description="Helical" evidence="9">
    <location>
        <begin position="196"/>
        <end position="216"/>
    </location>
</feature>
<dbReference type="GeneID" id="103198799"/>
<feature type="transmembrane region" description="Helical" evidence="9">
    <location>
        <begin position="536"/>
        <end position="559"/>
    </location>
</feature>
<dbReference type="GO" id="GO:0035725">
    <property type="term" value="P:sodium ion transmembrane transport"/>
    <property type="evidence" value="ECO:0007669"/>
    <property type="project" value="TreeGrafter"/>
</dbReference>
<keyword evidence="3 7" id="KW-0812">Transmembrane</keyword>
<feature type="binding site" evidence="6">
    <location>
        <position position="52"/>
    </location>
    <ligand>
        <name>Na(+)</name>
        <dbReference type="ChEBI" id="CHEBI:29101"/>
        <label>1</label>
    </ligand>
</feature>
<keyword evidence="5 9" id="KW-0472">Membrane</keyword>
<dbReference type="Proteomes" id="UP000694850">
    <property type="component" value="Unplaced"/>
</dbReference>
<dbReference type="AlphaFoldDB" id="A0A8B7A1E7"/>
<feature type="binding site" evidence="6">
    <location>
        <position position="281"/>
    </location>
    <ligand>
        <name>Na(+)</name>
        <dbReference type="ChEBI" id="CHEBI:29101"/>
        <label>1</label>
    </ligand>
</feature>
<evidence type="ECO:0000256" key="3">
    <source>
        <dbReference type="ARBA" id="ARBA00022692"/>
    </source>
</evidence>
<dbReference type="PANTHER" id="PTHR11616:SF233">
    <property type="entry name" value="TRANSPORTER"/>
    <property type="match status" value="1"/>
</dbReference>
<evidence type="ECO:0000256" key="2">
    <source>
        <dbReference type="ARBA" id="ARBA00022448"/>
    </source>
</evidence>
<dbReference type="GO" id="GO:0006865">
    <property type="term" value="P:amino acid transport"/>
    <property type="evidence" value="ECO:0007669"/>
    <property type="project" value="TreeGrafter"/>
</dbReference>
<keyword evidence="7" id="KW-0769">Symport</keyword>
<dbReference type="RefSeq" id="XP_007941197.1">
    <property type="nucleotide sequence ID" value="XM_007943006.1"/>
</dbReference>
<keyword evidence="10" id="KW-1185">Reference proteome</keyword>